<dbReference type="AlphaFoldDB" id="A0A0L0C7G0"/>
<accession>A0A0L0C7G0</accession>
<comment type="caution">
    <text evidence="1">The sequence shown here is derived from an EMBL/GenBank/DDBJ whole genome shotgun (WGS) entry which is preliminary data.</text>
</comment>
<protein>
    <submittedName>
        <fullName evidence="1">Uncharacterized protein</fullName>
    </submittedName>
</protein>
<proteinExistence type="predicted"/>
<organism evidence="1 2">
    <name type="scientific">Lucilia cuprina</name>
    <name type="common">Green bottle fly</name>
    <name type="synonym">Australian sheep blowfly</name>
    <dbReference type="NCBI Taxonomy" id="7375"/>
    <lineage>
        <taxon>Eukaryota</taxon>
        <taxon>Metazoa</taxon>
        <taxon>Ecdysozoa</taxon>
        <taxon>Arthropoda</taxon>
        <taxon>Hexapoda</taxon>
        <taxon>Insecta</taxon>
        <taxon>Pterygota</taxon>
        <taxon>Neoptera</taxon>
        <taxon>Endopterygota</taxon>
        <taxon>Diptera</taxon>
        <taxon>Brachycera</taxon>
        <taxon>Muscomorpha</taxon>
        <taxon>Oestroidea</taxon>
        <taxon>Calliphoridae</taxon>
        <taxon>Luciliinae</taxon>
        <taxon>Lucilia</taxon>
    </lineage>
</organism>
<evidence type="ECO:0000313" key="2">
    <source>
        <dbReference type="Proteomes" id="UP000037069"/>
    </source>
</evidence>
<keyword evidence="2" id="KW-1185">Reference proteome</keyword>
<dbReference type="EMBL" id="JRES01000815">
    <property type="protein sequence ID" value="KNC28181.1"/>
    <property type="molecule type" value="Genomic_DNA"/>
</dbReference>
<gene>
    <name evidence="1" type="ORF">FF38_08696</name>
</gene>
<reference evidence="1 2" key="1">
    <citation type="journal article" date="2015" name="Nat. Commun.">
        <title>Lucilia cuprina genome unlocks parasitic fly biology to underpin future interventions.</title>
        <authorList>
            <person name="Anstead C.A."/>
            <person name="Korhonen P.K."/>
            <person name="Young N.D."/>
            <person name="Hall R.S."/>
            <person name="Jex A.R."/>
            <person name="Murali S.C."/>
            <person name="Hughes D.S."/>
            <person name="Lee S.F."/>
            <person name="Perry T."/>
            <person name="Stroehlein A.J."/>
            <person name="Ansell B.R."/>
            <person name="Breugelmans B."/>
            <person name="Hofmann A."/>
            <person name="Qu J."/>
            <person name="Dugan S."/>
            <person name="Lee S.L."/>
            <person name="Chao H."/>
            <person name="Dinh H."/>
            <person name="Han Y."/>
            <person name="Doddapaneni H.V."/>
            <person name="Worley K.C."/>
            <person name="Muzny D.M."/>
            <person name="Ioannidis P."/>
            <person name="Waterhouse R.M."/>
            <person name="Zdobnov E.M."/>
            <person name="James P.J."/>
            <person name="Bagnall N.H."/>
            <person name="Kotze A.C."/>
            <person name="Gibbs R.A."/>
            <person name="Richards S."/>
            <person name="Batterham P."/>
            <person name="Gasser R.B."/>
        </authorList>
    </citation>
    <scope>NUCLEOTIDE SEQUENCE [LARGE SCALE GENOMIC DNA]</scope>
    <source>
        <strain evidence="1 2">LS</strain>
        <tissue evidence="1">Full body</tissue>
    </source>
</reference>
<name>A0A0L0C7G0_LUCCU</name>
<evidence type="ECO:0000313" key="1">
    <source>
        <dbReference type="EMBL" id="KNC28181.1"/>
    </source>
</evidence>
<feature type="non-terminal residue" evidence="1">
    <location>
        <position position="1"/>
    </location>
</feature>
<sequence length="361" mass="40875">TKNCDITESILDTIIKSKGVITFQCQSCLSNGATNSCENEVSSKLSQLESSIKQLSKIISEDIISQLNEIKAEVACSMEKSKATEQFVTSKFQHLQMENNSLRKQLNRNHILIYGLGQNLSVNELYNAVFSIGKLLNVEIGHNDVNLCAYIHQKKSIFKRDLLMKQYFAYGEIKRSQLCETDIHSRIYLNDNLTPLASKLNYFCRKLLKEGKINKFRFFNKDLPEAKIYFPNGDSKLLSFEKLNLMFKSNDASVISGENHDTLSNKSDTQTVVVDKNTGEMTVAGEPVLRSLSPPTNCKPDNPSNADKPLKAQFRQWIAFEQRAMPMPVCPQRRQTSSLKRQFLTIWSNPRKGTVSCGQPP</sequence>
<dbReference type="OrthoDB" id="8055530at2759"/>
<dbReference type="Proteomes" id="UP000037069">
    <property type="component" value="Unassembled WGS sequence"/>
</dbReference>
<feature type="non-terminal residue" evidence="1">
    <location>
        <position position="361"/>
    </location>
</feature>